<dbReference type="OrthoDB" id="3799479at2759"/>
<dbReference type="Proteomes" id="UP000193144">
    <property type="component" value="Unassembled WGS sequence"/>
</dbReference>
<comment type="caution">
    <text evidence="1">The sequence shown here is derived from an EMBL/GenBank/DDBJ whole genome shotgun (WGS) entry which is preliminary data.</text>
</comment>
<protein>
    <submittedName>
        <fullName evidence="1">Uncharacterized protein</fullName>
    </submittedName>
</protein>
<proteinExistence type="predicted"/>
<dbReference type="AlphaFoldDB" id="A0A1Y1Y852"/>
<accession>A0A1Y1Y852</accession>
<gene>
    <name evidence="1" type="ORF">BCR34DRAFT_227040</name>
</gene>
<dbReference type="EMBL" id="MCFA01000317">
    <property type="protein sequence ID" value="ORX94148.1"/>
    <property type="molecule type" value="Genomic_DNA"/>
</dbReference>
<evidence type="ECO:0000313" key="1">
    <source>
        <dbReference type="EMBL" id="ORX94148.1"/>
    </source>
</evidence>
<keyword evidence="2" id="KW-1185">Reference proteome</keyword>
<name>A0A1Y1Y852_9PLEO</name>
<evidence type="ECO:0000313" key="2">
    <source>
        <dbReference type="Proteomes" id="UP000193144"/>
    </source>
</evidence>
<organism evidence="1 2">
    <name type="scientific">Clohesyomyces aquaticus</name>
    <dbReference type="NCBI Taxonomy" id="1231657"/>
    <lineage>
        <taxon>Eukaryota</taxon>
        <taxon>Fungi</taxon>
        <taxon>Dikarya</taxon>
        <taxon>Ascomycota</taxon>
        <taxon>Pezizomycotina</taxon>
        <taxon>Dothideomycetes</taxon>
        <taxon>Pleosporomycetidae</taxon>
        <taxon>Pleosporales</taxon>
        <taxon>Lindgomycetaceae</taxon>
        <taxon>Clohesyomyces</taxon>
    </lineage>
</organism>
<reference evidence="1 2" key="1">
    <citation type="submission" date="2016-07" db="EMBL/GenBank/DDBJ databases">
        <title>Pervasive Adenine N6-methylation of Active Genes in Fungi.</title>
        <authorList>
            <consortium name="DOE Joint Genome Institute"/>
            <person name="Mondo S.J."/>
            <person name="Dannebaum R.O."/>
            <person name="Kuo R.C."/>
            <person name="Labutti K."/>
            <person name="Haridas S."/>
            <person name="Kuo A."/>
            <person name="Salamov A."/>
            <person name="Ahrendt S.R."/>
            <person name="Lipzen A."/>
            <person name="Sullivan W."/>
            <person name="Andreopoulos W.B."/>
            <person name="Clum A."/>
            <person name="Lindquist E."/>
            <person name="Daum C."/>
            <person name="Ramamoorthy G.K."/>
            <person name="Gryganskyi A."/>
            <person name="Culley D."/>
            <person name="Magnuson J.K."/>
            <person name="James T.Y."/>
            <person name="O'Malley M.A."/>
            <person name="Stajich J.E."/>
            <person name="Spatafora J.W."/>
            <person name="Visel A."/>
            <person name="Grigoriev I.V."/>
        </authorList>
    </citation>
    <scope>NUCLEOTIDE SEQUENCE [LARGE SCALE GENOMIC DNA]</scope>
    <source>
        <strain evidence="1 2">CBS 115471</strain>
    </source>
</reference>
<sequence length="155" mass="17554">MEKRTINSRFRELHFAIALIQLIRPSTSKWTAQLAWFNDFVGVSPENLWIVDVNYAMLNTACPVALEANVRWYSDEFAVIDPTVDYESASVDDLLTAYHSVCPLGIRLHPRVGERIRSCFCRICPQGKTLGSTCTEIRAKLLRHGFDPSTHALIS</sequence>